<dbReference type="EMBL" id="AZAC01000034">
    <property type="protein sequence ID" value="KIX12204.1"/>
    <property type="molecule type" value="Genomic_DNA"/>
</dbReference>
<sequence>MDEELLKDPEVMAEAAKQLGTTEAFIIHAMTPQNVGMLPNPDGYAKPQGSCGDYIELFLKVDGDVIKDARYMPEGCAHTVACGSVLTTLVKDKTLDQASCITAKDLEDVLGKLPREHRHCAALAAATLRAAIRDCLKKRQSSWKNMYQR</sequence>
<dbReference type="STRING" id="1429043.X474_20780"/>
<organism evidence="2 3">
    <name type="scientific">Dethiosulfatarculus sandiegensis</name>
    <dbReference type="NCBI Taxonomy" id="1429043"/>
    <lineage>
        <taxon>Bacteria</taxon>
        <taxon>Pseudomonadati</taxon>
        <taxon>Thermodesulfobacteriota</taxon>
        <taxon>Desulfarculia</taxon>
        <taxon>Desulfarculales</taxon>
        <taxon>Desulfarculaceae</taxon>
        <taxon>Dethiosulfatarculus</taxon>
    </lineage>
</organism>
<dbReference type="RefSeq" id="WP_052515396.1">
    <property type="nucleotide sequence ID" value="NZ_AZAC01000034.1"/>
</dbReference>
<dbReference type="GO" id="GO:0016226">
    <property type="term" value="P:iron-sulfur cluster assembly"/>
    <property type="evidence" value="ECO:0007669"/>
    <property type="project" value="InterPro"/>
</dbReference>
<feature type="domain" description="NIF system FeS cluster assembly NifU N-terminal" evidence="1">
    <location>
        <begin position="28"/>
        <end position="140"/>
    </location>
</feature>
<dbReference type="InParanoid" id="A0A0D2J1V5"/>
<evidence type="ECO:0000259" key="1">
    <source>
        <dbReference type="Pfam" id="PF01592"/>
    </source>
</evidence>
<reference evidence="2 3" key="1">
    <citation type="submission" date="2013-11" db="EMBL/GenBank/DDBJ databases">
        <title>Metagenomic analysis of a methanogenic consortium involved in long chain n-alkane degradation.</title>
        <authorList>
            <person name="Davidova I.A."/>
            <person name="Callaghan A.V."/>
            <person name="Wawrik B."/>
            <person name="Pruitt S."/>
            <person name="Marks C."/>
            <person name="Duncan K.E."/>
            <person name="Suflita J.M."/>
        </authorList>
    </citation>
    <scope>NUCLEOTIDE SEQUENCE [LARGE SCALE GENOMIC DNA]</scope>
    <source>
        <strain evidence="2 3">SPR</strain>
    </source>
</reference>
<dbReference type="InterPro" id="IPR002871">
    <property type="entry name" value="NIF_FeS_clus_asmbl_NifU_N"/>
</dbReference>
<accession>A0A0D2J1V5</accession>
<dbReference type="FunCoup" id="A0A0D2J1V5">
    <property type="interactions" value="480"/>
</dbReference>
<dbReference type="GO" id="GO:0005506">
    <property type="term" value="F:iron ion binding"/>
    <property type="evidence" value="ECO:0007669"/>
    <property type="project" value="InterPro"/>
</dbReference>
<comment type="caution">
    <text evidence="2">The sequence shown here is derived from an EMBL/GenBank/DDBJ whole genome shotgun (WGS) entry which is preliminary data.</text>
</comment>
<name>A0A0D2J1V5_9BACT</name>
<protein>
    <submittedName>
        <fullName evidence="2">FeS cluster assembly scaffold IscU</fullName>
    </submittedName>
</protein>
<proteinExistence type="predicted"/>
<gene>
    <name evidence="2" type="ORF">X474_20780</name>
</gene>
<dbReference type="GO" id="GO:0051536">
    <property type="term" value="F:iron-sulfur cluster binding"/>
    <property type="evidence" value="ECO:0007669"/>
    <property type="project" value="InterPro"/>
</dbReference>
<dbReference type="Proteomes" id="UP000032233">
    <property type="component" value="Unassembled WGS sequence"/>
</dbReference>
<dbReference type="CDD" id="cd06664">
    <property type="entry name" value="IscU_like"/>
    <property type="match status" value="1"/>
</dbReference>
<dbReference type="SUPFAM" id="SSF82649">
    <property type="entry name" value="SufE/NifU"/>
    <property type="match status" value="1"/>
</dbReference>
<dbReference type="AlphaFoldDB" id="A0A0D2J1V5"/>
<dbReference type="Pfam" id="PF01592">
    <property type="entry name" value="NifU_N"/>
    <property type="match status" value="1"/>
</dbReference>
<dbReference type="Gene3D" id="3.90.1010.10">
    <property type="match status" value="1"/>
</dbReference>
<dbReference type="PANTHER" id="PTHR10093">
    <property type="entry name" value="IRON-SULFUR CLUSTER ASSEMBLY ENZYME NIFU HOMOLOG"/>
    <property type="match status" value="1"/>
</dbReference>
<evidence type="ECO:0000313" key="3">
    <source>
        <dbReference type="Proteomes" id="UP000032233"/>
    </source>
</evidence>
<evidence type="ECO:0000313" key="2">
    <source>
        <dbReference type="EMBL" id="KIX12204.1"/>
    </source>
</evidence>
<dbReference type="OrthoDB" id="5420473at2"/>
<keyword evidence="3" id="KW-1185">Reference proteome</keyword>